<accession>A0A0R1HR72</accession>
<evidence type="ECO:0000256" key="1">
    <source>
        <dbReference type="SAM" id="Phobius"/>
    </source>
</evidence>
<sequence>MVNHYLGYVNLNVKLKNRIYTILGVPGVAYLLYVGIRYLQNGFHLRGGLILLASIVLAYFLVMNIFYYFTSKQPPFDISPKIEKLLGVPLGTDPAAEAKAAETQQNPMGIRNVPANGYFDEKKVLPGKVSVSAVQQENINRLVTKMMSLNLVKPNYGGLSSRQIATQLKTDTKPVWAIGLGVSVPYFELQRQSGQLIVLAGINQADKAPVGRITTVGLQPISQVADQVKLYLANAILVGGPHMAMGRNAPIEQDAPYAIRVQLAYERTTS</sequence>
<dbReference type="AlphaFoldDB" id="A0A0R1HR72"/>
<name>A0A0R1HR72_9LACO</name>
<keyword evidence="3" id="KW-1185">Reference proteome</keyword>
<evidence type="ECO:0000313" key="2">
    <source>
        <dbReference type="EMBL" id="KRK48811.1"/>
    </source>
</evidence>
<organism evidence="2 3">
    <name type="scientific">Secundilactobacillus kimchicus JCM 15530</name>
    <dbReference type="NCBI Taxonomy" id="1302272"/>
    <lineage>
        <taxon>Bacteria</taxon>
        <taxon>Bacillati</taxon>
        <taxon>Bacillota</taxon>
        <taxon>Bacilli</taxon>
        <taxon>Lactobacillales</taxon>
        <taxon>Lactobacillaceae</taxon>
        <taxon>Secundilactobacillus</taxon>
    </lineage>
</organism>
<reference evidence="2 3" key="1">
    <citation type="journal article" date="2015" name="Genome Announc.">
        <title>Expanding the biotechnology potential of lactobacilli through comparative genomics of 213 strains and associated genera.</title>
        <authorList>
            <person name="Sun Z."/>
            <person name="Harris H.M."/>
            <person name="McCann A."/>
            <person name="Guo C."/>
            <person name="Argimon S."/>
            <person name="Zhang W."/>
            <person name="Yang X."/>
            <person name="Jeffery I.B."/>
            <person name="Cooney J.C."/>
            <person name="Kagawa T.F."/>
            <person name="Liu W."/>
            <person name="Song Y."/>
            <person name="Salvetti E."/>
            <person name="Wrobel A."/>
            <person name="Rasinkangas P."/>
            <person name="Parkhill J."/>
            <person name="Rea M.C."/>
            <person name="O'Sullivan O."/>
            <person name="Ritari J."/>
            <person name="Douillard F.P."/>
            <person name="Paul Ross R."/>
            <person name="Yang R."/>
            <person name="Briner A.E."/>
            <person name="Felis G.E."/>
            <person name="de Vos W.M."/>
            <person name="Barrangou R."/>
            <person name="Klaenhammer T.R."/>
            <person name="Caufield P.W."/>
            <person name="Cui Y."/>
            <person name="Zhang H."/>
            <person name="O'Toole P.W."/>
        </authorList>
    </citation>
    <scope>NUCLEOTIDE SEQUENCE [LARGE SCALE GENOMIC DNA]</scope>
    <source>
        <strain evidence="2 3">JCM 15530</strain>
    </source>
</reference>
<dbReference type="EMBL" id="AZCX01000002">
    <property type="protein sequence ID" value="KRK48811.1"/>
    <property type="molecule type" value="Genomic_DNA"/>
</dbReference>
<feature type="transmembrane region" description="Helical" evidence="1">
    <location>
        <begin position="48"/>
        <end position="69"/>
    </location>
</feature>
<feature type="transmembrane region" description="Helical" evidence="1">
    <location>
        <begin position="19"/>
        <end position="36"/>
    </location>
</feature>
<keyword evidence="1" id="KW-1133">Transmembrane helix</keyword>
<dbReference type="Proteomes" id="UP000050911">
    <property type="component" value="Unassembled WGS sequence"/>
</dbReference>
<evidence type="ECO:0000313" key="3">
    <source>
        <dbReference type="Proteomes" id="UP000050911"/>
    </source>
</evidence>
<dbReference type="InterPro" id="IPR046503">
    <property type="entry name" value="DUF6681"/>
</dbReference>
<dbReference type="Pfam" id="PF20386">
    <property type="entry name" value="DUF6681"/>
    <property type="match status" value="1"/>
</dbReference>
<dbReference type="PATRIC" id="fig|1302272.5.peg.1138"/>
<keyword evidence="1" id="KW-0812">Transmembrane</keyword>
<keyword evidence="1" id="KW-0472">Membrane</keyword>
<proteinExistence type="predicted"/>
<comment type="caution">
    <text evidence="2">The sequence shown here is derived from an EMBL/GenBank/DDBJ whole genome shotgun (WGS) entry which is preliminary data.</text>
</comment>
<dbReference type="STRING" id="1302272.FC96_GL001130"/>
<protein>
    <submittedName>
        <fullName evidence="2">Uncharacterized protein</fullName>
    </submittedName>
</protein>
<gene>
    <name evidence="2" type="ORF">FC96_GL001130</name>
</gene>